<dbReference type="Proteomes" id="UP000248745">
    <property type="component" value="Unassembled WGS sequence"/>
</dbReference>
<dbReference type="OrthoDB" id="9767721at2"/>
<dbReference type="PANTHER" id="PTHR30560:SF3">
    <property type="entry name" value="TRIGGER FACTOR-LIKE PROTEIN TIG, CHLOROPLASTIC"/>
    <property type="match status" value="1"/>
</dbReference>
<dbReference type="PANTHER" id="PTHR30560">
    <property type="entry name" value="TRIGGER FACTOR CHAPERONE AND PEPTIDYL-PROLYL CIS/TRANS ISOMERASE"/>
    <property type="match status" value="1"/>
</dbReference>
<dbReference type="GO" id="GO:0015031">
    <property type="term" value="P:protein transport"/>
    <property type="evidence" value="ECO:0007669"/>
    <property type="project" value="InterPro"/>
</dbReference>
<dbReference type="InterPro" id="IPR008881">
    <property type="entry name" value="Trigger_fac_ribosome-bd_bac"/>
</dbReference>
<dbReference type="Pfam" id="PF05697">
    <property type="entry name" value="Trigger_N"/>
    <property type="match status" value="1"/>
</dbReference>
<feature type="domain" description="Trigger factor ribosome-binding bacterial" evidence="1">
    <location>
        <begin position="4"/>
        <end position="152"/>
    </location>
</feature>
<dbReference type="AlphaFoldDB" id="A0A2W2AHL6"/>
<evidence type="ECO:0000313" key="2">
    <source>
        <dbReference type="EMBL" id="PZF73042.1"/>
    </source>
</evidence>
<protein>
    <submittedName>
        <fullName evidence="2">Trigger factor</fullName>
    </submittedName>
</protein>
<accession>A0A2W2AHL6</accession>
<dbReference type="InterPro" id="IPR037041">
    <property type="entry name" value="Trigger_fac_C_sf"/>
</dbReference>
<name>A0A2W2AHL6_9BACT</name>
<dbReference type="InterPro" id="IPR005215">
    <property type="entry name" value="Trig_fac"/>
</dbReference>
<reference evidence="2 3" key="1">
    <citation type="submission" date="2018-06" db="EMBL/GenBank/DDBJ databases">
        <title>Mucibacter soli gen. nov., sp. nov., a new member of the family Chitinophagaceae producing mucin.</title>
        <authorList>
            <person name="Kim M.-K."/>
            <person name="Park S."/>
            <person name="Kim T.-S."/>
            <person name="Joung Y."/>
            <person name="Han J.-H."/>
            <person name="Kim S.B."/>
        </authorList>
    </citation>
    <scope>NUCLEOTIDE SEQUENCE [LARGE SCALE GENOMIC DNA]</scope>
    <source>
        <strain evidence="2 3">R1-15</strain>
    </source>
</reference>
<dbReference type="GO" id="GO:0043335">
    <property type="term" value="P:protein unfolding"/>
    <property type="evidence" value="ECO:0007669"/>
    <property type="project" value="TreeGrafter"/>
</dbReference>
<dbReference type="EMBL" id="QKTW01000015">
    <property type="protein sequence ID" value="PZF73042.1"/>
    <property type="molecule type" value="Genomic_DNA"/>
</dbReference>
<dbReference type="GO" id="GO:0044183">
    <property type="term" value="F:protein folding chaperone"/>
    <property type="evidence" value="ECO:0007669"/>
    <property type="project" value="TreeGrafter"/>
</dbReference>
<proteinExistence type="predicted"/>
<dbReference type="GO" id="GO:0003755">
    <property type="term" value="F:peptidyl-prolyl cis-trans isomerase activity"/>
    <property type="evidence" value="ECO:0007669"/>
    <property type="project" value="TreeGrafter"/>
</dbReference>
<dbReference type="SUPFAM" id="SSF102735">
    <property type="entry name" value="Trigger factor ribosome-binding domain"/>
    <property type="match status" value="1"/>
</dbReference>
<sequence length="459" mass="52524">MATVTRNNIGTLHDKITVKLAKEDYMPSFEKSLKQYAKTANVPGFRKGMVPSGMVKKMYGPSIFNDEVFRSAGRKLEDYLKDEKVAIFAQPMLVPGETQVSLDMNAPAEVDFVFEVGLKPDFEIAPLKEKATLTRYKVAASDKMVEDEIERIRRRYGKVENPETITTKDDILYGTYEACDAEGNVAEGAHKVEETVLVEKLPAKLQEMVIGKGVNETFVFRPADVCTAEELEGFLKDPLKQGEEAAQQYFKLTITKVGLLIPRDLDATLFVEVFPNDNVTSEADFKDRIKAELGREFDRITKDRLNNEIFEMLVHQTTIELPVPFLKRWLKDGGEKPKTDAEVENEFGSFEHQLRWTLISDKLIIDNNINVSLEEVNEDIKARVLAYFGMEAGDDAPWLDSYMAKVAKDEKTMNETYRRLLFDRLFQFLETQFNTEEKEISEEEFFKLPDAHAAHHHHH</sequence>
<dbReference type="SUPFAM" id="SSF109998">
    <property type="entry name" value="Triger factor/SurA peptide-binding domain-like"/>
    <property type="match status" value="1"/>
</dbReference>
<evidence type="ECO:0000259" key="1">
    <source>
        <dbReference type="Pfam" id="PF05697"/>
    </source>
</evidence>
<evidence type="ECO:0000313" key="3">
    <source>
        <dbReference type="Proteomes" id="UP000248745"/>
    </source>
</evidence>
<comment type="caution">
    <text evidence="2">The sequence shown here is derived from an EMBL/GenBank/DDBJ whole genome shotgun (WGS) entry which is preliminary data.</text>
</comment>
<gene>
    <name evidence="2" type="ORF">DN068_09210</name>
</gene>
<dbReference type="GO" id="GO:0051083">
    <property type="term" value="P:'de novo' cotranslational protein folding"/>
    <property type="evidence" value="ECO:0007669"/>
    <property type="project" value="TreeGrafter"/>
</dbReference>
<dbReference type="Gene3D" id="3.30.70.1050">
    <property type="entry name" value="Trigger factor ribosome-binding domain"/>
    <property type="match status" value="1"/>
</dbReference>
<dbReference type="Gene3D" id="1.10.3120.10">
    <property type="entry name" value="Trigger factor, C-terminal domain"/>
    <property type="match status" value="1"/>
</dbReference>
<dbReference type="RefSeq" id="WP_110998620.1">
    <property type="nucleotide sequence ID" value="NZ_QKTW01000015.1"/>
</dbReference>
<organism evidence="2 3">
    <name type="scientific">Taibaiella soli</name>
    <dbReference type="NCBI Taxonomy" id="1649169"/>
    <lineage>
        <taxon>Bacteria</taxon>
        <taxon>Pseudomonadati</taxon>
        <taxon>Bacteroidota</taxon>
        <taxon>Chitinophagia</taxon>
        <taxon>Chitinophagales</taxon>
        <taxon>Chitinophagaceae</taxon>
        <taxon>Taibaiella</taxon>
    </lineage>
</organism>
<dbReference type="InterPro" id="IPR036611">
    <property type="entry name" value="Trigger_fac_ribosome-bd_sf"/>
</dbReference>
<dbReference type="GO" id="GO:0043022">
    <property type="term" value="F:ribosome binding"/>
    <property type="evidence" value="ECO:0007669"/>
    <property type="project" value="TreeGrafter"/>
</dbReference>
<dbReference type="InterPro" id="IPR027304">
    <property type="entry name" value="Trigger_fact/SurA_dom_sf"/>
</dbReference>
<keyword evidence="3" id="KW-1185">Reference proteome</keyword>